<gene>
    <name evidence="7" type="ORF">DW007_03945</name>
</gene>
<dbReference type="InterPro" id="IPR051913">
    <property type="entry name" value="GH2_Domain-Containing"/>
</dbReference>
<evidence type="ECO:0000256" key="1">
    <source>
        <dbReference type="ARBA" id="ARBA00007401"/>
    </source>
</evidence>
<dbReference type="Pfam" id="PF00703">
    <property type="entry name" value="Glyco_hydro_2"/>
    <property type="match status" value="1"/>
</dbReference>
<proteinExistence type="inferred from homology"/>
<reference evidence="7 8" key="1">
    <citation type="submission" date="2018-08" db="EMBL/GenBank/DDBJ databases">
        <title>A genome reference for cultivated species of the human gut microbiota.</title>
        <authorList>
            <person name="Zou Y."/>
            <person name="Xue W."/>
            <person name="Luo G."/>
        </authorList>
    </citation>
    <scope>NUCLEOTIDE SEQUENCE [LARGE SCALE GENOMIC DNA]</scope>
    <source>
        <strain evidence="7 8">AF36-7BH</strain>
    </source>
</reference>
<evidence type="ECO:0000259" key="4">
    <source>
        <dbReference type="Pfam" id="PF00703"/>
    </source>
</evidence>
<dbReference type="Proteomes" id="UP000285201">
    <property type="component" value="Unassembled WGS sequence"/>
</dbReference>
<dbReference type="PANTHER" id="PTHR42732">
    <property type="entry name" value="BETA-GALACTOSIDASE"/>
    <property type="match status" value="1"/>
</dbReference>
<dbReference type="InterPro" id="IPR036156">
    <property type="entry name" value="Beta-gal/glucu_dom_sf"/>
</dbReference>
<keyword evidence="2 7" id="KW-0378">Hydrolase</keyword>
<evidence type="ECO:0000256" key="2">
    <source>
        <dbReference type="ARBA" id="ARBA00022801"/>
    </source>
</evidence>
<dbReference type="EMBL" id="QROY01000003">
    <property type="protein sequence ID" value="RHL70139.1"/>
    <property type="molecule type" value="Genomic_DNA"/>
</dbReference>
<dbReference type="PRINTS" id="PR00132">
    <property type="entry name" value="GLHYDRLASE2"/>
</dbReference>
<evidence type="ECO:0000259" key="5">
    <source>
        <dbReference type="Pfam" id="PF02836"/>
    </source>
</evidence>
<dbReference type="Gene3D" id="2.60.120.260">
    <property type="entry name" value="Galactose-binding domain-like"/>
    <property type="match status" value="1"/>
</dbReference>
<dbReference type="Gene3D" id="3.20.20.80">
    <property type="entry name" value="Glycosidases"/>
    <property type="match status" value="1"/>
</dbReference>
<evidence type="ECO:0000313" key="8">
    <source>
        <dbReference type="Proteomes" id="UP000285201"/>
    </source>
</evidence>
<dbReference type="SUPFAM" id="SSF49785">
    <property type="entry name" value="Galactose-binding domain-like"/>
    <property type="match status" value="1"/>
</dbReference>
<dbReference type="InterPro" id="IPR017853">
    <property type="entry name" value="GH"/>
</dbReference>
<dbReference type="GO" id="GO:0005975">
    <property type="term" value="P:carbohydrate metabolic process"/>
    <property type="evidence" value="ECO:0007669"/>
    <property type="project" value="InterPro"/>
</dbReference>
<name>A0A415MCS2_9FIRM</name>
<dbReference type="GO" id="GO:0004553">
    <property type="term" value="F:hydrolase activity, hydrolyzing O-glycosyl compounds"/>
    <property type="evidence" value="ECO:0007669"/>
    <property type="project" value="InterPro"/>
</dbReference>
<evidence type="ECO:0000313" key="7">
    <source>
        <dbReference type="EMBL" id="RHL70139.1"/>
    </source>
</evidence>
<comment type="caution">
    <text evidence="7">The sequence shown here is derived from an EMBL/GenBank/DDBJ whole genome shotgun (WGS) entry which is preliminary data.</text>
</comment>
<dbReference type="Gene3D" id="2.60.40.10">
    <property type="entry name" value="Immunoglobulins"/>
    <property type="match status" value="2"/>
</dbReference>
<dbReference type="PANTHER" id="PTHR42732:SF1">
    <property type="entry name" value="BETA-MANNOSIDASE"/>
    <property type="match status" value="1"/>
</dbReference>
<dbReference type="InterPro" id="IPR006102">
    <property type="entry name" value="Ig-like_GH2"/>
</dbReference>
<feature type="domain" description="Glycoside hydrolase family 2 immunoglobulin-like beta-sandwich" evidence="4">
    <location>
        <begin position="157"/>
        <end position="244"/>
    </location>
</feature>
<dbReference type="SUPFAM" id="SSF51445">
    <property type="entry name" value="(Trans)glycosidases"/>
    <property type="match status" value="1"/>
</dbReference>
<dbReference type="InterPro" id="IPR006101">
    <property type="entry name" value="Glyco_hydro_2"/>
</dbReference>
<dbReference type="Pfam" id="PF02836">
    <property type="entry name" value="Glyco_hydro_2_C"/>
    <property type="match status" value="1"/>
</dbReference>
<comment type="similarity">
    <text evidence="1">Belongs to the glycosyl hydrolase 2 family.</text>
</comment>
<dbReference type="AlphaFoldDB" id="A0A415MCS2"/>
<feature type="domain" description="Glycosyl hydrolases family 2 sugar binding" evidence="6">
    <location>
        <begin position="35"/>
        <end position="138"/>
    </location>
</feature>
<dbReference type="InterPro" id="IPR006103">
    <property type="entry name" value="Glyco_hydro_2_cat"/>
</dbReference>
<dbReference type="InterPro" id="IPR008979">
    <property type="entry name" value="Galactose-bd-like_sf"/>
</dbReference>
<protein>
    <submittedName>
        <fullName evidence="7">Glycoside hydrolase family 2 protein</fullName>
    </submittedName>
</protein>
<accession>A0A415MCS2</accession>
<feature type="domain" description="Glycoside hydrolase family 2 catalytic" evidence="5">
    <location>
        <begin position="252"/>
        <end position="537"/>
    </location>
</feature>
<organism evidence="7 8">
    <name type="scientific">Lachnospira eligens</name>
    <dbReference type="NCBI Taxonomy" id="39485"/>
    <lineage>
        <taxon>Bacteria</taxon>
        <taxon>Bacillati</taxon>
        <taxon>Bacillota</taxon>
        <taxon>Clostridia</taxon>
        <taxon>Lachnospirales</taxon>
        <taxon>Lachnospiraceae</taxon>
        <taxon>Lachnospira</taxon>
    </lineage>
</organism>
<dbReference type="Pfam" id="PF02837">
    <property type="entry name" value="Glyco_hydro_2_N"/>
    <property type="match status" value="1"/>
</dbReference>
<evidence type="ECO:0000256" key="3">
    <source>
        <dbReference type="ARBA" id="ARBA00023295"/>
    </source>
</evidence>
<dbReference type="SUPFAM" id="SSF49303">
    <property type="entry name" value="beta-Galactosidase/glucuronidase domain"/>
    <property type="match status" value="1"/>
</dbReference>
<dbReference type="InterPro" id="IPR006104">
    <property type="entry name" value="Glyco_hydro_2_N"/>
</dbReference>
<dbReference type="InterPro" id="IPR013783">
    <property type="entry name" value="Ig-like_fold"/>
</dbReference>
<keyword evidence="3" id="KW-0326">Glycosidase</keyword>
<evidence type="ECO:0000259" key="6">
    <source>
        <dbReference type="Pfam" id="PF02837"/>
    </source>
</evidence>
<sequence>MKEWSFTRLSKSILIPEEANEYNTEMVSLPHVWNKEKPEELGCCLYTKHFTVNKNSEKNYFIAFDAVGGVARVFLNGGFLGEHRGGYSRFCYSMNEFIKDGDNCLQVIADNTRYEDVNPLIGDFSYFGGIYRDVNLIETEYVYIDPTYYGTSGIDINAKADGTIQIAVNVAADNKVDLVCKILNQDDVWVAGKEQKANLNQLELKVENPILWQGKENPYMYRCIAELRIENEIYDSVELPFGFRNIEMKPESGFYLNGEHIKLHGVAKHQDFEGKACGTGAAEQRKDMELIEEIGANAVRLSHYQHPAYTYDLCDKMGFIVWAEIPMLAMPDGNEAIVENAKEQLKELILQNKHHPSICFWGVQNEIAMRGESQFTYNHVEKLNRIVKSLDPTRLSAGANLYSVKNDSPLNFINDAVGYNIYFGWYYGKLTDYEDFLNKFHEENPNVSLGISEYGVDCNTKFHSEEPECKDYSEEFQCVYHEAAYGAFEKDTKLWGSFVWNMFDFSSAIRDEGGVKARNCKGLVTYDREVRKDSFYYYKASWSDDKFVHINGRRFVNRCGDTTTITVYSNEEQVELYLNGEFFSRKSGKRKFEFTEVPIDKETKVTAKAGDCVDETSICKVDSPDKSYTYEKKGQGAMVTNWFLTDAGQKNLFPEDYYSFNDKMGDLFANPQVTALLEEEITEIAHDERARSFGGMPLLRVLDYNSGLYTEEKLKKLNEKLNQIKKEK</sequence>